<protein>
    <recommendedName>
        <fullName evidence="3">asparagine synthase (glutamine-hydrolyzing)</fullName>
        <ecNumber evidence="3">6.3.5.4</ecNumber>
    </recommendedName>
</protein>
<dbReference type="SUPFAM" id="SSF52402">
    <property type="entry name" value="Adenine nucleotide alpha hydrolases-like"/>
    <property type="match status" value="1"/>
</dbReference>
<evidence type="ECO:0000256" key="4">
    <source>
        <dbReference type="ARBA" id="ARBA00022741"/>
    </source>
</evidence>
<dbReference type="AlphaFoldDB" id="A0A2T0GTV5"/>
<feature type="domain" description="Glutamine amidotransferase type-2" evidence="12">
    <location>
        <begin position="2"/>
        <end position="214"/>
    </location>
</feature>
<keyword evidence="4 10" id="KW-0547">Nucleotide-binding</keyword>
<dbReference type="RefSeq" id="WP_106114564.1">
    <property type="nucleotide sequence ID" value="NZ_PVSR01000030.1"/>
</dbReference>
<dbReference type="InterPro" id="IPR006426">
    <property type="entry name" value="Asn_synth_AEB"/>
</dbReference>
<dbReference type="GO" id="GO:0005829">
    <property type="term" value="C:cytosol"/>
    <property type="evidence" value="ECO:0007669"/>
    <property type="project" value="TreeGrafter"/>
</dbReference>
<dbReference type="NCBIfam" id="TIGR01536">
    <property type="entry name" value="asn_synth_AEB"/>
    <property type="match status" value="1"/>
</dbReference>
<dbReference type="InterPro" id="IPR051786">
    <property type="entry name" value="ASN_synthetase/amidase"/>
</dbReference>
<feature type="binding site" evidence="10">
    <location>
        <position position="291"/>
    </location>
    <ligand>
        <name>ATP</name>
        <dbReference type="ChEBI" id="CHEBI:30616"/>
    </ligand>
</feature>
<evidence type="ECO:0000256" key="2">
    <source>
        <dbReference type="ARBA" id="ARBA00005752"/>
    </source>
</evidence>
<dbReference type="GO" id="GO:0004066">
    <property type="term" value="F:asparagine synthase (glutamine-hydrolyzing) activity"/>
    <property type="evidence" value="ECO:0007669"/>
    <property type="project" value="UniProtKB-EC"/>
</dbReference>
<dbReference type="Gene3D" id="3.40.50.620">
    <property type="entry name" value="HUPs"/>
    <property type="match status" value="1"/>
</dbReference>
<comment type="pathway">
    <text evidence="1">Amino-acid biosynthesis; L-asparagine biosynthesis; L-asparagine from L-aspartate (L-Gln route): step 1/1.</text>
</comment>
<evidence type="ECO:0000256" key="1">
    <source>
        <dbReference type="ARBA" id="ARBA00005187"/>
    </source>
</evidence>
<dbReference type="PANTHER" id="PTHR43284">
    <property type="entry name" value="ASPARAGINE SYNTHETASE (GLUTAMINE-HYDROLYZING)"/>
    <property type="match status" value="1"/>
</dbReference>
<keyword evidence="6 9" id="KW-0061">Asparagine biosynthesis</keyword>
<dbReference type="STRING" id="1050202.GCA_000384035_02309"/>
<evidence type="ECO:0000256" key="10">
    <source>
        <dbReference type="PIRSR" id="PIRSR001589-2"/>
    </source>
</evidence>
<name>A0A2T0GTV5_ACTMO</name>
<dbReference type="InterPro" id="IPR017932">
    <property type="entry name" value="GATase_2_dom"/>
</dbReference>
<dbReference type="InterPro" id="IPR001962">
    <property type="entry name" value="Asn_synthase"/>
</dbReference>
<evidence type="ECO:0000259" key="12">
    <source>
        <dbReference type="PROSITE" id="PS51278"/>
    </source>
</evidence>
<dbReference type="GO" id="GO:0006529">
    <property type="term" value="P:asparagine biosynthetic process"/>
    <property type="evidence" value="ECO:0007669"/>
    <property type="project" value="UniProtKB-KW"/>
</dbReference>
<organism evidence="13 14">
    <name type="scientific">Actinopolyspora mortivallis</name>
    <dbReference type="NCBI Taxonomy" id="33906"/>
    <lineage>
        <taxon>Bacteria</taxon>
        <taxon>Bacillati</taxon>
        <taxon>Actinomycetota</taxon>
        <taxon>Actinomycetes</taxon>
        <taxon>Actinopolysporales</taxon>
        <taxon>Actinopolysporaceae</taxon>
        <taxon>Actinopolyspora</taxon>
    </lineage>
</organism>
<dbReference type="Gene3D" id="3.60.20.10">
    <property type="entry name" value="Glutamine Phosphoribosylpyrophosphate, subunit 1, domain 1"/>
    <property type="match status" value="1"/>
</dbReference>
<evidence type="ECO:0000256" key="9">
    <source>
        <dbReference type="PIRSR" id="PIRSR001589-1"/>
    </source>
</evidence>
<comment type="catalytic activity">
    <reaction evidence="8">
        <text>L-aspartate + L-glutamine + ATP + H2O = L-asparagine + L-glutamate + AMP + diphosphate + H(+)</text>
        <dbReference type="Rhea" id="RHEA:12228"/>
        <dbReference type="ChEBI" id="CHEBI:15377"/>
        <dbReference type="ChEBI" id="CHEBI:15378"/>
        <dbReference type="ChEBI" id="CHEBI:29985"/>
        <dbReference type="ChEBI" id="CHEBI:29991"/>
        <dbReference type="ChEBI" id="CHEBI:30616"/>
        <dbReference type="ChEBI" id="CHEBI:33019"/>
        <dbReference type="ChEBI" id="CHEBI:58048"/>
        <dbReference type="ChEBI" id="CHEBI:58359"/>
        <dbReference type="ChEBI" id="CHEBI:456215"/>
        <dbReference type="EC" id="6.3.5.4"/>
    </reaction>
</comment>
<evidence type="ECO:0000313" key="13">
    <source>
        <dbReference type="EMBL" id="PRW62524.1"/>
    </source>
</evidence>
<dbReference type="InterPro" id="IPR029055">
    <property type="entry name" value="Ntn_hydrolases_N"/>
</dbReference>
<dbReference type="Pfam" id="PF00733">
    <property type="entry name" value="Asn_synthase"/>
    <property type="match status" value="1"/>
</dbReference>
<reference evidence="13 14" key="1">
    <citation type="submission" date="2018-03" db="EMBL/GenBank/DDBJ databases">
        <title>Actinopolyspora mortivallis from Sahara, screening for active biomolecules.</title>
        <authorList>
            <person name="Selama O."/>
            <person name="Wellington E.M.H."/>
            <person name="Hacene H."/>
        </authorList>
    </citation>
    <scope>NUCLEOTIDE SEQUENCE [LARGE SCALE GENOMIC DNA]</scope>
    <source>
        <strain evidence="13 14">M5A</strain>
    </source>
</reference>
<evidence type="ECO:0000313" key="14">
    <source>
        <dbReference type="Proteomes" id="UP000239352"/>
    </source>
</evidence>
<keyword evidence="5 10" id="KW-0067">ATP-binding</keyword>
<dbReference type="SUPFAM" id="SSF56235">
    <property type="entry name" value="N-terminal nucleophile aminohydrolases (Ntn hydrolases)"/>
    <property type="match status" value="1"/>
</dbReference>
<feature type="binding site" evidence="10">
    <location>
        <position position="261"/>
    </location>
    <ligand>
        <name>ATP</name>
        <dbReference type="ChEBI" id="CHEBI:30616"/>
    </ligand>
</feature>
<dbReference type="PROSITE" id="PS51278">
    <property type="entry name" value="GATASE_TYPE_2"/>
    <property type="match status" value="1"/>
</dbReference>
<feature type="binding site" evidence="10">
    <location>
        <begin position="377"/>
        <end position="378"/>
    </location>
    <ligand>
        <name>ATP</name>
        <dbReference type="ChEBI" id="CHEBI:30616"/>
    </ligand>
</feature>
<keyword evidence="14" id="KW-1185">Reference proteome</keyword>
<evidence type="ECO:0000256" key="7">
    <source>
        <dbReference type="ARBA" id="ARBA00022962"/>
    </source>
</evidence>
<dbReference type="InterPro" id="IPR033738">
    <property type="entry name" value="AsnB_N"/>
</dbReference>
<dbReference type="PANTHER" id="PTHR43284:SF1">
    <property type="entry name" value="ASPARAGINE SYNTHETASE"/>
    <property type="match status" value="1"/>
</dbReference>
<comment type="similarity">
    <text evidence="2">Belongs to the asparagine synthetase family.</text>
</comment>
<dbReference type="CDD" id="cd00712">
    <property type="entry name" value="AsnB"/>
    <property type="match status" value="1"/>
</dbReference>
<sequence>MCGICGWVDFRGNLEERRTELEAMCDTMACRGPDAAGTSFHGTAALGHRRLAIIDLPGGNQPMTRHTPDGDVCLVYSGETYNFTALRQELRARGHRFDTDSDTEVVLCGYLEWGAALAERLNGMYAFAVWDARKDELLLVRDRMGIKPLYYYPTEHGVLFGSEPKAVLANPVAERVVDADGLREIFAMTKKPGHAVWSGMAEVEPGTMLTVNRAGIHRHTYWRLEVAEHTADAHRTSAHVRELLDDIVARQLISDVPRCVLLSGGLDSSAITALAARQLEPSGQQVRSFAVDFLGQTENFVADSLRETPDGPYVHDVAEHVNSLHQDIVLNPQTLADPAVRRAAVGARDMPVGLGDLDNSLYLLFRSIRQHSTVALSGESADEIFGGYKWFFDQRAREADTFPWMATLDTQHAAGSTLLDPALARDLDLPGYVEAEYRKAVDELPRLEGESAFERRMREISYLHLTRFVRVLLDRKDRMSMAVGLEVRVPFCDHRLVEYVFNAPWALKTHDGREKSLLRRATSDILPRSVVERVKSPYPSTQDPEYTAELQRQARELLSAQDPAVELLNEKLLRDATDSPAEAVEPTTRDALERLLDVSVWLQQHSPTIRV</sequence>
<keyword evidence="7 9" id="KW-0315">Glutamine amidotransferase</keyword>
<dbReference type="EC" id="6.3.5.4" evidence="3"/>
<evidence type="ECO:0000256" key="11">
    <source>
        <dbReference type="PIRSR" id="PIRSR001589-3"/>
    </source>
</evidence>
<evidence type="ECO:0000256" key="3">
    <source>
        <dbReference type="ARBA" id="ARBA00012737"/>
    </source>
</evidence>
<evidence type="ECO:0000256" key="6">
    <source>
        <dbReference type="ARBA" id="ARBA00022888"/>
    </source>
</evidence>
<dbReference type="Proteomes" id="UP000239352">
    <property type="component" value="Unassembled WGS sequence"/>
</dbReference>
<dbReference type="InParanoid" id="A0A2T0GTV5"/>
<dbReference type="CDD" id="cd01991">
    <property type="entry name" value="Asn_synthase_B_C"/>
    <property type="match status" value="1"/>
</dbReference>
<accession>A0A2T0GTV5</accession>
<evidence type="ECO:0000256" key="8">
    <source>
        <dbReference type="ARBA" id="ARBA00048741"/>
    </source>
</evidence>
<proteinExistence type="inferred from homology"/>
<dbReference type="Pfam" id="PF13537">
    <property type="entry name" value="GATase_7"/>
    <property type="match status" value="1"/>
</dbReference>
<dbReference type="PIRSF" id="PIRSF001589">
    <property type="entry name" value="Asn_synthetase_glu-h"/>
    <property type="match status" value="1"/>
</dbReference>
<keyword evidence="9" id="KW-0028">Amino-acid biosynthesis</keyword>
<comment type="caution">
    <text evidence="13">The sequence shown here is derived from an EMBL/GenBank/DDBJ whole genome shotgun (WGS) entry which is preliminary data.</text>
</comment>
<evidence type="ECO:0000256" key="5">
    <source>
        <dbReference type="ARBA" id="ARBA00022840"/>
    </source>
</evidence>
<dbReference type="InterPro" id="IPR014729">
    <property type="entry name" value="Rossmann-like_a/b/a_fold"/>
</dbReference>
<dbReference type="EMBL" id="PVSR01000030">
    <property type="protein sequence ID" value="PRW62524.1"/>
    <property type="molecule type" value="Genomic_DNA"/>
</dbReference>
<feature type="site" description="Important for beta-aspartyl-AMP intermediate formation" evidence="11">
    <location>
        <position position="379"/>
    </location>
</feature>
<gene>
    <name evidence="13" type="primary">asnB</name>
    <name evidence="13" type="ORF">CEP50_14920</name>
</gene>
<feature type="binding site" evidence="10">
    <location>
        <position position="102"/>
    </location>
    <ligand>
        <name>L-glutamine</name>
        <dbReference type="ChEBI" id="CHEBI:58359"/>
    </ligand>
</feature>
<feature type="active site" description="For GATase activity" evidence="9">
    <location>
        <position position="2"/>
    </location>
</feature>
<dbReference type="GO" id="GO:0005524">
    <property type="term" value="F:ATP binding"/>
    <property type="evidence" value="ECO:0007669"/>
    <property type="project" value="UniProtKB-KW"/>
</dbReference>